<keyword evidence="2" id="KW-0813">Transport</keyword>
<evidence type="ECO:0000256" key="4">
    <source>
        <dbReference type="ARBA" id="ARBA00022519"/>
    </source>
</evidence>
<dbReference type="CDD" id="cd06579">
    <property type="entry name" value="TM_PBP1_transp_AraH_like"/>
    <property type="match status" value="1"/>
</dbReference>
<keyword evidence="3" id="KW-1003">Cell membrane</keyword>
<evidence type="ECO:0000313" key="12">
    <source>
        <dbReference type="Proteomes" id="UP000824088"/>
    </source>
</evidence>
<evidence type="ECO:0000256" key="10">
    <source>
        <dbReference type="SAM" id="Phobius"/>
    </source>
</evidence>
<feature type="compositionally biased region" description="Basic and acidic residues" evidence="9">
    <location>
        <begin position="417"/>
        <end position="458"/>
    </location>
</feature>
<name>A0A9D1HTB3_9FIRM</name>
<evidence type="ECO:0000256" key="9">
    <source>
        <dbReference type="SAM" id="MobiDB-lite"/>
    </source>
</evidence>
<keyword evidence="7 10" id="KW-0472">Membrane</keyword>
<reference evidence="11" key="2">
    <citation type="journal article" date="2021" name="PeerJ">
        <title>Extensive microbial diversity within the chicken gut microbiome revealed by metagenomics and culture.</title>
        <authorList>
            <person name="Gilroy R."/>
            <person name="Ravi A."/>
            <person name="Getino M."/>
            <person name="Pursley I."/>
            <person name="Horton D.L."/>
            <person name="Alikhan N.F."/>
            <person name="Baker D."/>
            <person name="Gharbi K."/>
            <person name="Hall N."/>
            <person name="Watson M."/>
            <person name="Adriaenssens E.M."/>
            <person name="Foster-Nyarko E."/>
            <person name="Jarju S."/>
            <person name="Secka A."/>
            <person name="Antonio M."/>
            <person name="Oren A."/>
            <person name="Chaudhuri R.R."/>
            <person name="La Ragione R."/>
            <person name="Hildebrand F."/>
            <person name="Pallen M.J."/>
        </authorList>
    </citation>
    <scope>NUCLEOTIDE SEQUENCE</scope>
    <source>
        <strain evidence="11">1063</strain>
    </source>
</reference>
<evidence type="ECO:0000256" key="3">
    <source>
        <dbReference type="ARBA" id="ARBA00022475"/>
    </source>
</evidence>
<comment type="caution">
    <text evidence="11">The sequence shown here is derived from an EMBL/GenBank/DDBJ whole genome shotgun (WGS) entry which is preliminary data.</text>
</comment>
<organism evidence="11 12">
    <name type="scientific">Candidatus Limadaptatus stercorigallinarum</name>
    <dbReference type="NCBI Taxonomy" id="2840845"/>
    <lineage>
        <taxon>Bacteria</taxon>
        <taxon>Bacillati</taxon>
        <taxon>Bacillota</taxon>
        <taxon>Clostridia</taxon>
        <taxon>Eubacteriales</taxon>
        <taxon>Candidatus Limadaptatus</taxon>
    </lineage>
</organism>
<protein>
    <recommendedName>
        <fullName evidence="8">Autoinducer 2 import system permease protein LsrD</fullName>
    </recommendedName>
</protein>
<feature type="compositionally biased region" description="Acidic residues" evidence="9">
    <location>
        <begin position="406"/>
        <end position="416"/>
    </location>
</feature>
<dbReference type="GO" id="GO:0022857">
    <property type="term" value="F:transmembrane transporter activity"/>
    <property type="evidence" value="ECO:0007669"/>
    <property type="project" value="InterPro"/>
</dbReference>
<sequence>MAKKEFKNPFENVKNIFNKRHETVGDDCAVAITERRKITGTDVKKFAGKAWNGYSFVFIFIAVFIVWLIVTSGATTWNGVMNILRHSSAIGLIAIGMGLVIITGGIDLSVGSMLVLTAVMSIEVFNSTNSIFATFIVAVLFGTGLGLFNGLLIGKAKMPAFIVTLATMLAFRSISQFFVNDGASNVNGSISALNRELSNYQEFFDFGNGFVATIPITGILLIVVTIIFVFVANRTKYGRQVYAIGSNEKAAFLAGVNVDWIRVSVYALTGTLVGFAAFLTLAMSGNVDAAATAKNYEMYAIAAVVIGGISMAGGKGKIIGVLFGAMSYTVIDKIIVALGLGGLINDAIKGAILLAAVFLQVVGPMLRGVKFTDQVKEICGKWFAFGKTKKQLAAEVEGSESVTLDASDDAVTEAEEAAERAVEDVLDGHASPEDAAEAVKDDSSVDKAEEHTEETPED</sequence>
<reference evidence="11" key="1">
    <citation type="submission" date="2020-10" db="EMBL/GenBank/DDBJ databases">
        <authorList>
            <person name="Gilroy R."/>
        </authorList>
    </citation>
    <scope>NUCLEOTIDE SEQUENCE</scope>
    <source>
        <strain evidence="11">1063</strain>
    </source>
</reference>
<dbReference type="PANTHER" id="PTHR32196">
    <property type="entry name" value="ABC TRANSPORTER PERMEASE PROTEIN YPHD-RELATED-RELATED"/>
    <property type="match status" value="1"/>
</dbReference>
<gene>
    <name evidence="11" type="ORF">IAD51_05305</name>
</gene>
<evidence type="ECO:0000256" key="2">
    <source>
        <dbReference type="ARBA" id="ARBA00022448"/>
    </source>
</evidence>
<evidence type="ECO:0000256" key="5">
    <source>
        <dbReference type="ARBA" id="ARBA00022692"/>
    </source>
</evidence>
<evidence type="ECO:0000256" key="1">
    <source>
        <dbReference type="ARBA" id="ARBA00004651"/>
    </source>
</evidence>
<feature type="transmembrane region" description="Helical" evidence="10">
    <location>
        <begin position="131"/>
        <end position="153"/>
    </location>
</feature>
<feature type="transmembrane region" description="Helical" evidence="10">
    <location>
        <begin position="210"/>
        <end position="232"/>
    </location>
</feature>
<dbReference type="PANTHER" id="PTHR32196:SF71">
    <property type="entry name" value="AUTOINDUCER 2 IMPORT SYSTEM PERMEASE PROTEIN LSRD"/>
    <property type="match status" value="1"/>
</dbReference>
<feature type="region of interest" description="Disordered" evidence="9">
    <location>
        <begin position="404"/>
        <end position="458"/>
    </location>
</feature>
<keyword evidence="6 10" id="KW-1133">Transmembrane helix</keyword>
<feature type="transmembrane region" description="Helical" evidence="10">
    <location>
        <begin position="160"/>
        <end position="179"/>
    </location>
</feature>
<keyword evidence="5 10" id="KW-0812">Transmembrane</keyword>
<dbReference type="AlphaFoldDB" id="A0A9D1HTB3"/>
<evidence type="ECO:0000256" key="8">
    <source>
        <dbReference type="ARBA" id="ARBA00039381"/>
    </source>
</evidence>
<comment type="subcellular location">
    <subcellularLocation>
        <location evidence="1">Cell membrane</location>
        <topology evidence="1">Multi-pass membrane protein</topology>
    </subcellularLocation>
</comment>
<keyword evidence="4" id="KW-0997">Cell inner membrane</keyword>
<evidence type="ECO:0000313" key="11">
    <source>
        <dbReference type="EMBL" id="HIU21627.1"/>
    </source>
</evidence>
<dbReference type="GO" id="GO:0005886">
    <property type="term" value="C:plasma membrane"/>
    <property type="evidence" value="ECO:0007669"/>
    <property type="project" value="UniProtKB-SubCell"/>
</dbReference>
<feature type="transmembrane region" description="Helical" evidence="10">
    <location>
        <begin position="54"/>
        <end position="77"/>
    </location>
</feature>
<dbReference type="EMBL" id="DVMN01000096">
    <property type="protein sequence ID" value="HIU21627.1"/>
    <property type="molecule type" value="Genomic_DNA"/>
</dbReference>
<proteinExistence type="predicted"/>
<feature type="transmembrane region" description="Helical" evidence="10">
    <location>
        <begin position="263"/>
        <end position="284"/>
    </location>
</feature>
<dbReference type="InterPro" id="IPR001851">
    <property type="entry name" value="ABC_transp_permease"/>
</dbReference>
<evidence type="ECO:0000256" key="7">
    <source>
        <dbReference type="ARBA" id="ARBA00023136"/>
    </source>
</evidence>
<accession>A0A9D1HTB3</accession>
<feature type="transmembrane region" description="Helical" evidence="10">
    <location>
        <begin position="296"/>
        <end position="314"/>
    </location>
</feature>
<feature type="transmembrane region" description="Helical" evidence="10">
    <location>
        <begin position="89"/>
        <end position="119"/>
    </location>
</feature>
<dbReference type="Pfam" id="PF02653">
    <property type="entry name" value="BPD_transp_2"/>
    <property type="match status" value="1"/>
</dbReference>
<evidence type="ECO:0000256" key="6">
    <source>
        <dbReference type="ARBA" id="ARBA00022989"/>
    </source>
</evidence>
<dbReference type="Proteomes" id="UP000824088">
    <property type="component" value="Unassembled WGS sequence"/>
</dbReference>